<dbReference type="PANTHER" id="PTHR30537:SF26">
    <property type="entry name" value="GLYCINE CLEAVAGE SYSTEM TRANSCRIPTIONAL ACTIVATOR"/>
    <property type="match status" value="1"/>
</dbReference>
<evidence type="ECO:0000256" key="1">
    <source>
        <dbReference type="ARBA" id="ARBA00009437"/>
    </source>
</evidence>
<comment type="caution">
    <text evidence="6">The sequence shown here is derived from an EMBL/GenBank/DDBJ whole genome shotgun (WGS) entry which is preliminary data.</text>
</comment>
<gene>
    <name evidence="6" type="ORF">GCM10007852_30200</name>
</gene>
<dbReference type="PANTHER" id="PTHR30537">
    <property type="entry name" value="HTH-TYPE TRANSCRIPTIONAL REGULATOR"/>
    <property type="match status" value="1"/>
</dbReference>
<dbReference type="Gene3D" id="3.40.190.10">
    <property type="entry name" value="Periplasmic binding protein-like II"/>
    <property type="match status" value="2"/>
</dbReference>
<organism evidence="6 7">
    <name type="scientific">Agaribacter marinus</name>
    <dbReference type="NCBI Taxonomy" id="1431249"/>
    <lineage>
        <taxon>Bacteria</taxon>
        <taxon>Pseudomonadati</taxon>
        <taxon>Pseudomonadota</taxon>
        <taxon>Gammaproteobacteria</taxon>
        <taxon>Alteromonadales</taxon>
        <taxon>Alteromonadaceae</taxon>
        <taxon>Agaribacter</taxon>
    </lineage>
</organism>
<protein>
    <submittedName>
        <fullName evidence="6">LysR family transcriptional regulator</fullName>
    </submittedName>
</protein>
<sequence length="307" mass="34700">MRKIPPLNSLRAFEAAARLQSYTLAANELSVTQGAVSKQIKILENHVGKRLFNREFQGVSLTECGRGYFDAIAHIFKDIAAATETLVHGQQTGAIRLNALPTLSQRWLMPKLAAFQRAYPLINIDLTSGDGDVDFTLDKNHGHAIYDIAIRTIHSSHRSRIPHSAALMPVMKEEILPVCSPSYLEAQNHDENGALSIHGLTLLQHGTRPNMWTEYFSQTAILSDGKFTHLLKHSIVFEHFFMLIEAAIRGQGVALVPKVLIKDELDKKTLTVAIKNNFISPYQYYFIYRRELQNNDAIQSFLRWFTN</sequence>
<dbReference type="GO" id="GO:0003700">
    <property type="term" value="F:DNA-binding transcription factor activity"/>
    <property type="evidence" value="ECO:0007669"/>
    <property type="project" value="InterPro"/>
</dbReference>
<dbReference type="CDD" id="cd08432">
    <property type="entry name" value="PBP2_GcdR_TrpI_HvrB_AmpR_like"/>
    <property type="match status" value="1"/>
</dbReference>
<dbReference type="EMBL" id="BSOT01000007">
    <property type="protein sequence ID" value="GLR72112.1"/>
    <property type="molecule type" value="Genomic_DNA"/>
</dbReference>
<dbReference type="InterPro" id="IPR058163">
    <property type="entry name" value="LysR-type_TF_proteobact-type"/>
</dbReference>
<dbReference type="InterPro" id="IPR036390">
    <property type="entry name" value="WH_DNA-bd_sf"/>
</dbReference>
<proteinExistence type="inferred from homology"/>
<dbReference type="Pfam" id="PF03466">
    <property type="entry name" value="LysR_substrate"/>
    <property type="match status" value="1"/>
</dbReference>
<evidence type="ECO:0000256" key="4">
    <source>
        <dbReference type="ARBA" id="ARBA00023163"/>
    </source>
</evidence>
<dbReference type="Proteomes" id="UP001156601">
    <property type="component" value="Unassembled WGS sequence"/>
</dbReference>
<keyword evidence="2" id="KW-0805">Transcription regulation</keyword>
<reference evidence="6" key="2">
    <citation type="submission" date="2023-01" db="EMBL/GenBank/DDBJ databases">
        <title>Draft genome sequence of Agaribacter marinus strain NBRC 110023.</title>
        <authorList>
            <person name="Sun Q."/>
            <person name="Mori K."/>
        </authorList>
    </citation>
    <scope>NUCLEOTIDE SEQUENCE</scope>
    <source>
        <strain evidence="6">NBRC 110023</strain>
    </source>
</reference>
<dbReference type="RefSeq" id="WP_284218473.1">
    <property type="nucleotide sequence ID" value="NZ_BSOT01000007.1"/>
</dbReference>
<comment type="similarity">
    <text evidence="1">Belongs to the LysR transcriptional regulatory family.</text>
</comment>
<keyword evidence="7" id="KW-1185">Reference proteome</keyword>
<dbReference type="InterPro" id="IPR036388">
    <property type="entry name" value="WH-like_DNA-bd_sf"/>
</dbReference>
<evidence type="ECO:0000259" key="5">
    <source>
        <dbReference type="PROSITE" id="PS50931"/>
    </source>
</evidence>
<evidence type="ECO:0000256" key="2">
    <source>
        <dbReference type="ARBA" id="ARBA00023015"/>
    </source>
</evidence>
<dbReference type="InterPro" id="IPR000847">
    <property type="entry name" value="LysR_HTH_N"/>
</dbReference>
<dbReference type="SUPFAM" id="SSF46785">
    <property type="entry name" value="Winged helix' DNA-binding domain"/>
    <property type="match status" value="1"/>
</dbReference>
<keyword evidence="3" id="KW-0238">DNA-binding</keyword>
<dbReference type="PROSITE" id="PS50931">
    <property type="entry name" value="HTH_LYSR"/>
    <property type="match status" value="1"/>
</dbReference>
<feature type="domain" description="HTH lysR-type" evidence="5">
    <location>
        <begin position="5"/>
        <end position="62"/>
    </location>
</feature>
<dbReference type="AlphaFoldDB" id="A0AA37SZJ7"/>
<dbReference type="InterPro" id="IPR005119">
    <property type="entry name" value="LysR_subst-bd"/>
</dbReference>
<dbReference type="Gene3D" id="1.10.10.10">
    <property type="entry name" value="Winged helix-like DNA-binding domain superfamily/Winged helix DNA-binding domain"/>
    <property type="match status" value="1"/>
</dbReference>
<dbReference type="GO" id="GO:0006351">
    <property type="term" value="P:DNA-templated transcription"/>
    <property type="evidence" value="ECO:0007669"/>
    <property type="project" value="TreeGrafter"/>
</dbReference>
<evidence type="ECO:0000256" key="3">
    <source>
        <dbReference type="ARBA" id="ARBA00023125"/>
    </source>
</evidence>
<dbReference type="GO" id="GO:0043565">
    <property type="term" value="F:sequence-specific DNA binding"/>
    <property type="evidence" value="ECO:0007669"/>
    <property type="project" value="TreeGrafter"/>
</dbReference>
<reference evidence="6" key="1">
    <citation type="journal article" date="2014" name="Int. J. Syst. Evol. Microbiol.">
        <title>Complete genome sequence of Corynebacterium casei LMG S-19264T (=DSM 44701T), isolated from a smear-ripened cheese.</title>
        <authorList>
            <consortium name="US DOE Joint Genome Institute (JGI-PGF)"/>
            <person name="Walter F."/>
            <person name="Albersmeier A."/>
            <person name="Kalinowski J."/>
            <person name="Ruckert C."/>
        </authorList>
    </citation>
    <scope>NUCLEOTIDE SEQUENCE</scope>
    <source>
        <strain evidence="6">NBRC 110023</strain>
    </source>
</reference>
<dbReference type="SUPFAM" id="SSF53850">
    <property type="entry name" value="Periplasmic binding protein-like II"/>
    <property type="match status" value="1"/>
</dbReference>
<accession>A0AA37SZJ7</accession>
<dbReference type="Pfam" id="PF00126">
    <property type="entry name" value="HTH_1"/>
    <property type="match status" value="1"/>
</dbReference>
<dbReference type="PRINTS" id="PR00039">
    <property type="entry name" value="HTHLYSR"/>
</dbReference>
<evidence type="ECO:0000313" key="6">
    <source>
        <dbReference type="EMBL" id="GLR72112.1"/>
    </source>
</evidence>
<dbReference type="FunFam" id="1.10.10.10:FF:000038">
    <property type="entry name" value="Glycine cleavage system transcriptional activator"/>
    <property type="match status" value="1"/>
</dbReference>
<evidence type="ECO:0000313" key="7">
    <source>
        <dbReference type="Proteomes" id="UP001156601"/>
    </source>
</evidence>
<name>A0AA37SZJ7_9ALTE</name>
<keyword evidence="4" id="KW-0804">Transcription</keyword>